<reference evidence="2 3" key="1">
    <citation type="journal article" date="2018" name="New Phytol.">
        <title>Phylogenomics of Endogonaceae and evolution of mycorrhizas within Mucoromycota.</title>
        <authorList>
            <person name="Chang Y."/>
            <person name="Desiro A."/>
            <person name="Na H."/>
            <person name="Sandor L."/>
            <person name="Lipzen A."/>
            <person name="Clum A."/>
            <person name="Barry K."/>
            <person name="Grigoriev I.V."/>
            <person name="Martin F.M."/>
            <person name="Stajich J.E."/>
            <person name="Smith M.E."/>
            <person name="Bonito G."/>
            <person name="Spatafora J.W."/>
        </authorList>
    </citation>
    <scope>NUCLEOTIDE SEQUENCE [LARGE SCALE GENOMIC DNA]</scope>
    <source>
        <strain evidence="2 3">AD002</strain>
    </source>
</reference>
<comment type="caution">
    <text evidence="2">The sequence shown here is derived from an EMBL/GenBank/DDBJ whole genome shotgun (WGS) entry which is preliminary data.</text>
</comment>
<dbReference type="Proteomes" id="UP000274822">
    <property type="component" value="Unassembled WGS sequence"/>
</dbReference>
<keyword evidence="3" id="KW-1185">Reference proteome</keyword>
<organism evidence="2 3">
    <name type="scientific">Jimgerdemannia flammicorona</name>
    <dbReference type="NCBI Taxonomy" id="994334"/>
    <lineage>
        <taxon>Eukaryota</taxon>
        <taxon>Fungi</taxon>
        <taxon>Fungi incertae sedis</taxon>
        <taxon>Mucoromycota</taxon>
        <taxon>Mucoromycotina</taxon>
        <taxon>Endogonomycetes</taxon>
        <taxon>Endogonales</taxon>
        <taxon>Endogonaceae</taxon>
        <taxon>Jimgerdemannia</taxon>
    </lineage>
</organism>
<accession>A0A433QBB5</accession>
<evidence type="ECO:0000256" key="1">
    <source>
        <dbReference type="SAM" id="MobiDB-lite"/>
    </source>
</evidence>
<sequence>MLSLAALSHLLRRSCSLVHPFQTNHHADLKKWRISRQDIFVVLLPKTLVIMDDPSVQGHALNGNSVTHHVFLEVNGDNISNNGMETKDGMSPDLISPAGQSLPASTWASGGDFCASEAFLAQVSNERKEVHGQKLNLPKVSEKPGSVRRVEQQVKEEVFAGTLAASSTRRGSPRLMMTKTVPLVAEFTPAPPKEAVSSPASTKTLVAALSPPPNQALTPASKQFNMTFAPQSSSRTFKRTGRARSTESPRAMSPEERGIQDIPSISGNVHKRSAKEVDDDDGEYSERESTPSSKRAKTSKSSMSKEQERRASKRISTGIIVISQDESTKVIPVG</sequence>
<feature type="region of interest" description="Disordered" evidence="1">
    <location>
        <begin position="211"/>
        <end position="319"/>
    </location>
</feature>
<proteinExistence type="predicted"/>
<dbReference type="AlphaFoldDB" id="A0A433QBB5"/>
<gene>
    <name evidence="2" type="ORF">BC938DRAFT_483751</name>
</gene>
<name>A0A433QBB5_9FUNG</name>
<dbReference type="EMBL" id="RBNJ01009104">
    <property type="protein sequence ID" value="RUS27073.1"/>
    <property type="molecule type" value="Genomic_DNA"/>
</dbReference>
<evidence type="ECO:0000313" key="3">
    <source>
        <dbReference type="Proteomes" id="UP000274822"/>
    </source>
</evidence>
<feature type="compositionally biased region" description="Polar residues" evidence="1">
    <location>
        <begin position="215"/>
        <end position="235"/>
    </location>
</feature>
<protein>
    <submittedName>
        <fullName evidence="2">Uncharacterized protein</fullName>
    </submittedName>
</protein>
<evidence type="ECO:0000313" key="2">
    <source>
        <dbReference type="EMBL" id="RUS27073.1"/>
    </source>
</evidence>